<keyword evidence="4" id="KW-0804">Transcription</keyword>
<feature type="compositionally biased region" description="Polar residues" evidence="5">
    <location>
        <begin position="313"/>
        <end position="324"/>
    </location>
</feature>
<dbReference type="PANTHER" id="PTHR43133:SF59">
    <property type="entry name" value="ECF RNA POLYMERASE SIGMA FACTOR SIGR"/>
    <property type="match status" value="1"/>
</dbReference>
<dbReference type="InterPro" id="IPR036388">
    <property type="entry name" value="WH-like_DNA-bd_sf"/>
</dbReference>
<evidence type="ECO:0000259" key="6">
    <source>
        <dbReference type="Pfam" id="PF08281"/>
    </source>
</evidence>
<keyword evidence="2" id="KW-0805">Transcription regulation</keyword>
<accession>A0ABN5ICK7</accession>
<dbReference type="InterPro" id="IPR013249">
    <property type="entry name" value="RNA_pol_sigma70_r4_t2"/>
</dbReference>
<dbReference type="SUPFAM" id="SSF88946">
    <property type="entry name" value="Sigma2 domain of RNA polymerase sigma factors"/>
    <property type="match status" value="1"/>
</dbReference>
<feature type="domain" description="RNA polymerase sigma factor 70 region 4 type 2" evidence="6">
    <location>
        <begin position="242"/>
        <end position="293"/>
    </location>
</feature>
<feature type="region of interest" description="Disordered" evidence="5">
    <location>
        <begin position="311"/>
        <end position="340"/>
    </location>
</feature>
<keyword evidence="8" id="KW-1185">Reference proteome</keyword>
<dbReference type="PANTHER" id="PTHR43133">
    <property type="entry name" value="RNA POLYMERASE ECF-TYPE SIGMA FACTO"/>
    <property type="match status" value="1"/>
</dbReference>
<evidence type="ECO:0000313" key="8">
    <source>
        <dbReference type="Proteomes" id="UP000238413"/>
    </source>
</evidence>
<evidence type="ECO:0000256" key="3">
    <source>
        <dbReference type="ARBA" id="ARBA00023082"/>
    </source>
</evidence>
<feature type="compositionally biased region" description="Basic and acidic residues" evidence="5">
    <location>
        <begin position="73"/>
        <end position="103"/>
    </location>
</feature>
<evidence type="ECO:0000256" key="1">
    <source>
        <dbReference type="ARBA" id="ARBA00010641"/>
    </source>
</evidence>
<organism evidence="7 8">
    <name type="scientific">Streptomyces dengpaensis</name>
    <dbReference type="NCBI Taxonomy" id="2049881"/>
    <lineage>
        <taxon>Bacteria</taxon>
        <taxon>Bacillati</taxon>
        <taxon>Actinomycetota</taxon>
        <taxon>Actinomycetes</taxon>
        <taxon>Kitasatosporales</taxon>
        <taxon>Streptomycetaceae</taxon>
        <taxon>Streptomyces</taxon>
    </lineage>
</organism>
<dbReference type="CDD" id="cd06171">
    <property type="entry name" value="Sigma70_r4"/>
    <property type="match status" value="1"/>
</dbReference>
<protein>
    <recommendedName>
        <fullName evidence="6">RNA polymerase sigma factor 70 region 4 type 2 domain-containing protein</fullName>
    </recommendedName>
</protein>
<evidence type="ECO:0000256" key="5">
    <source>
        <dbReference type="SAM" id="MobiDB-lite"/>
    </source>
</evidence>
<feature type="compositionally biased region" description="Basic and acidic residues" evidence="5">
    <location>
        <begin position="33"/>
        <end position="45"/>
    </location>
</feature>
<dbReference type="InterPro" id="IPR013325">
    <property type="entry name" value="RNA_pol_sigma_r2"/>
</dbReference>
<sequence length="340" mass="36714">MHTSTLMTEDLPHPPALADTGNGRHRGRAASESLRDLKRAGEGQHRRPGALHSPRRDVSRSPSHTGQPALEGHASEKPGESSAPGRREPFMDRRARTPDDTHAEMLAPLGPGMANGPDSTAPDAADLVARFEREALPFLDRLYAAATCLTRDRGAAAELVQQTYLRAFDAFGSFTTGTNMKAWLFYVLADTAHGADGERQNLPRPSCSPGQPRDRLPGKKHPAPSVPPTAAAQALDLLPDHEVKAALNQLPREIAIVVHLAYVEDFSSEEIAELLGIPPGTAISRLHHGRQRLLRLLIYAARRQGDSIIPFPTASTHAGNTNVRSGHEIGTTLRSTHANP</sequence>
<evidence type="ECO:0000256" key="4">
    <source>
        <dbReference type="ARBA" id="ARBA00023163"/>
    </source>
</evidence>
<name>A0ABN5ICK7_9ACTN</name>
<reference evidence="7 8" key="1">
    <citation type="submission" date="2018-02" db="EMBL/GenBank/DDBJ databases">
        <title>Complete genome sequence of Streptomyces dengpaensis, the producer of angucyclines.</title>
        <authorList>
            <person name="Yumei L."/>
        </authorList>
    </citation>
    <scope>NUCLEOTIDE SEQUENCE [LARGE SCALE GENOMIC DNA]</scope>
    <source>
        <strain evidence="7 8">XZHG99</strain>
    </source>
</reference>
<dbReference type="Gene3D" id="1.10.10.10">
    <property type="entry name" value="Winged helix-like DNA-binding domain superfamily/Winged helix DNA-binding domain"/>
    <property type="match status" value="1"/>
</dbReference>
<dbReference type="InterPro" id="IPR014284">
    <property type="entry name" value="RNA_pol_sigma-70_dom"/>
</dbReference>
<evidence type="ECO:0000313" key="7">
    <source>
        <dbReference type="EMBL" id="AVH60714.1"/>
    </source>
</evidence>
<proteinExistence type="inferred from homology"/>
<dbReference type="Pfam" id="PF08281">
    <property type="entry name" value="Sigma70_r4_2"/>
    <property type="match status" value="1"/>
</dbReference>
<dbReference type="SUPFAM" id="SSF88659">
    <property type="entry name" value="Sigma3 and sigma4 domains of RNA polymerase sigma factors"/>
    <property type="match status" value="1"/>
</dbReference>
<comment type="similarity">
    <text evidence="1">Belongs to the sigma-70 factor family. ECF subfamily.</text>
</comment>
<evidence type="ECO:0000256" key="2">
    <source>
        <dbReference type="ARBA" id="ARBA00023015"/>
    </source>
</evidence>
<dbReference type="InterPro" id="IPR013324">
    <property type="entry name" value="RNA_pol_sigma_r3/r4-like"/>
</dbReference>
<dbReference type="InterPro" id="IPR039425">
    <property type="entry name" value="RNA_pol_sigma-70-like"/>
</dbReference>
<feature type="region of interest" description="Disordered" evidence="5">
    <location>
        <begin position="196"/>
        <end position="228"/>
    </location>
</feature>
<dbReference type="Proteomes" id="UP000238413">
    <property type="component" value="Chromosome"/>
</dbReference>
<dbReference type="Gene3D" id="1.10.1740.10">
    <property type="match status" value="1"/>
</dbReference>
<keyword evidence="3" id="KW-0731">Sigma factor</keyword>
<dbReference type="EMBL" id="CP026652">
    <property type="protein sequence ID" value="AVH60714.1"/>
    <property type="molecule type" value="Genomic_DNA"/>
</dbReference>
<dbReference type="NCBIfam" id="TIGR02937">
    <property type="entry name" value="sigma70-ECF"/>
    <property type="match status" value="1"/>
</dbReference>
<gene>
    <name evidence="7" type="ORF">C4B68_38755</name>
</gene>
<feature type="region of interest" description="Disordered" evidence="5">
    <location>
        <begin position="1"/>
        <end position="121"/>
    </location>
</feature>